<feature type="active site" description="Proton donor" evidence="17">
    <location>
        <position position="240"/>
    </location>
</feature>
<feature type="domain" description="FAD-binding PCMH-type" evidence="18">
    <location>
        <begin position="14"/>
        <end position="209"/>
    </location>
</feature>
<dbReference type="Pfam" id="PF02873">
    <property type="entry name" value="MurB_C"/>
    <property type="match status" value="1"/>
</dbReference>
<dbReference type="Gene3D" id="3.90.78.10">
    <property type="entry name" value="UDP-N-acetylenolpyruvoylglucosamine reductase, C-terminal domain"/>
    <property type="match status" value="1"/>
</dbReference>
<evidence type="ECO:0000259" key="18">
    <source>
        <dbReference type="PROSITE" id="PS51387"/>
    </source>
</evidence>
<dbReference type="InterPro" id="IPR011601">
    <property type="entry name" value="MurB_C"/>
</dbReference>
<dbReference type="PROSITE" id="PS51387">
    <property type="entry name" value="FAD_PCMH"/>
    <property type="match status" value="1"/>
</dbReference>
<feature type="active site" evidence="17">
    <location>
        <position position="163"/>
    </location>
</feature>
<proteinExistence type="inferred from homology"/>
<evidence type="ECO:0000256" key="1">
    <source>
        <dbReference type="ARBA" id="ARBA00001974"/>
    </source>
</evidence>
<evidence type="ECO:0000256" key="5">
    <source>
        <dbReference type="ARBA" id="ARBA00010485"/>
    </source>
</evidence>
<dbReference type="PANTHER" id="PTHR21071">
    <property type="entry name" value="UDP-N-ACETYLENOLPYRUVOYLGLUCOSAMINE REDUCTASE"/>
    <property type="match status" value="1"/>
</dbReference>
<comment type="caution">
    <text evidence="19">The sequence shown here is derived from an EMBL/GenBank/DDBJ whole genome shotgun (WGS) entry which is preliminary data.</text>
</comment>
<keyword evidence="11 17" id="KW-0133">Cell shape</keyword>
<keyword evidence="9 17" id="KW-0274">FAD</keyword>
<comment type="similarity">
    <text evidence="5 17">Belongs to the MurB family.</text>
</comment>
<keyword evidence="14 17" id="KW-0131">Cell cycle</keyword>
<evidence type="ECO:0000256" key="13">
    <source>
        <dbReference type="ARBA" id="ARBA00023002"/>
    </source>
</evidence>
<comment type="cofactor">
    <cofactor evidence="1 17">
        <name>FAD</name>
        <dbReference type="ChEBI" id="CHEBI:57692"/>
    </cofactor>
</comment>
<dbReference type="Proteomes" id="UP001596067">
    <property type="component" value="Unassembled WGS sequence"/>
</dbReference>
<comment type="subcellular location">
    <subcellularLocation>
        <location evidence="3 17">Cytoplasm</location>
    </subcellularLocation>
</comment>
<evidence type="ECO:0000256" key="14">
    <source>
        <dbReference type="ARBA" id="ARBA00023306"/>
    </source>
</evidence>
<dbReference type="InterPro" id="IPR036318">
    <property type="entry name" value="FAD-bd_PCMH-like_sf"/>
</dbReference>
<evidence type="ECO:0000256" key="3">
    <source>
        <dbReference type="ARBA" id="ARBA00004496"/>
    </source>
</evidence>
<dbReference type="GO" id="GO:0008762">
    <property type="term" value="F:UDP-N-acetylmuramate dehydrogenase activity"/>
    <property type="evidence" value="ECO:0007669"/>
    <property type="project" value="UniProtKB-EC"/>
</dbReference>
<keyword evidence="12 17" id="KW-0573">Peptidoglycan synthesis</keyword>
<keyword evidence="7 17" id="KW-0132">Cell division</keyword>
<dbReference type="RefSeq" id="WP_313764534.1">
    <property type="nucleotide sequence ID" value="NZ_BAAAVH010000117.1"/>
</dbReference>
<evidence type="ECO:0000256" key="9">
    <source>
        <dbReference type="ARBA" id="ARBA00022827"/>
    </source>
</evidence>
<keyword evidence="20" id="KW-1185">Reference proteome</keyword>
<dbReference type="InterPro" id="IPR003170">
    <property type="entry name" value="MurB"/>
</dbReference>
<sequence>MPSTTLASLTTLRLGGPASGVLQVADPDDWFELVRTIGDRQEDAPLTLGHGSNVIASDTGHEGTVAVMNTRGITVKRVDDDTVAATVQAGHPLADLVQWAAAEHLAGIECLAGIPGTVGAAPVQNAGAYGQQVSDTLDHLTAWDWDMGRLRTLPAQACRLRHRNSRFKNDPGRWTILTATFHLTRSPAAPVTYQPLADELGVSIGTRPPVAEVTSAVLANRHRRGLLLDPHGPDARQAGSVFLNPPVTAAQAARWSTAGCPVHTDSDGQLRASAGWLLEHIGYRPGYKIADGIRCSERRTLTLTAHDRATATDFAQALTELSAQVEIATGIKLRPEPTLVGAWA</sequence>
<organism evidence="19 20">
    <name type="scientific">Kitasatospora aburaviensis</name>
    <dbReference type="NCBI Taxonomy" id="67265"/>
    <lineage>
        <taxon>Bacteria</taxon>
        <taxon>Bacillati</taxon>
        <taxon>Actinomycetota</taxon>
        <taxon>Actinomycetes</taxon>
        <taxon>Kitasatosporales</taxon>
        <taxon>Streptomycetaceae</taxon>
        <taxon>Kitasatospora</taxon>
    </lineage>
</organism>
<evidence type="ECO:0000256" key="10">
    <source>
        <dbReference type="ARBA" id="ARBA00022857"/>
    </source>
</evidence>
<dbReference type="HAMAP" id="MF_00037">
    <property type="entry name" value="MurB"/>
    <property type="match status" value="1"/>
</dbReference>
<dbReference type="SUPFAM" id="SSF56194">
    <property type="entry name" value="Uridine diphospho-N-Acetylenolpyruvylglucosamine reductase, MurB, C-terminal domain"/>
    <property type="match status" value="1"/>
</dbReference>
<dbReference type="InterPro" id="IPR016166">
    <property type="entry name" value="FAD-bd_PCMH"/>
</dbReference>
<evidence type="ECO:0000256" key="12">
    <source>
        <dbReference type="ARBA" id="ARBA00022984"/>
    </source>
</evidence>
<evidence type="ECO:0000256" key="16">
    <source>
        <dbReference type="ARBA" id="ARBA00048914"/>
    </source>
</evidence>
<feature type="active site" evidence="17">
    <location>
        <position position="336"/>
    </location>
</feature>
<dbReference type="NCBIfam" id="NF010478">
    <property type="entry name" value="PRK13903.1"/>
    <property type="match status" value="1"/>
</dbReference>
<dbReference type="Gene3D" id="3.30.43.10">
    <property type="entry name" value="Uridine Diphospho-n-acetylenolpyruvylglucosamine Reductase, domain 2"/>
    <property type="match status" value="1"/>
</dbReference>
<keyword evidence="8 17" id="KW-0285">Flavoprotein</keyword>
<dbReference type="InterPro" id="IPR036635">
    <property type="entry name" value="MurB_C_sf"/>
</dbReference>
<evidence type="ECO:0000256" key="8">
    <source>
        <dbReference type="ARBA" id="ARBA00022630"/>
    </source>
</evidence>
<keyword evidence="6 17" id="KW-0963">Cytoplasm</keyword>
<evidence type="ECO:0000313" key="20">
    <source>
        <dbReference type="Proteomes" id="UP001596067"/>
    </source>
</evidence>
<dbReference type="Gene3D" id="3.30.465.10">
    <property type="match status" value="1"/>
</dbReference>
<dbReference type="EC" id="1.3.1.98" evidence="17"/>
<dbReference type="EMBL" id="JBHSOD010000095">
    <property type="protein sequence ID" value="MFC5890777.1"/>
    <property type="molecule type" value="Genomic_DNA"/>
</dbReference>
<dbReference type="Pfam" id="PF01565">
    <property type="entry name" value="FAD_binding_4"/>
    <property type="match status" value="1"/>
</dbReference>
<dbReference type="SUPFAM" id="SSF56176">
    <property type="entry name" value="FAD-binding/transporter-associated domain-like"/>
    <property type="match status" value="1"/>
</dbReference>
<comment type="function">
    <text evidence="2 17">Cell wall formation.</text>
</comment>
<keyword evidence="15 17" id="KW-0961">Cell wall biogenesis/degradation</keyword>
<accession>A0ABW1F8M9</accession>
<dbReference type="InterPro" id="IPR006094">
    <property type="entry name" value="Oxid_FAD_bind_N"/>
</dbReference>
<keyword evidence="13 17" id="KW-0560">Oxidoreductase</keyword>
<evidence type="ECO:0000256" key="2">
    <source>
        <dbReference type="ARBA" id="ARBA00003921"/>
    </source>
</evidence>
<reference evidence="20" key="1">
    <citation type="journal article" date="2019" name="Int. J. Syst. Evol. Microbiol.">
        <title>The Global Catalogue of Microorganisms (GCM) 10K type strain sequencing project: providing services to taxonomists for standard genome sequencing and annotation.</title>
        <authorList>
            <consortium name="The Broad Institute Genomics Platform"/>
            <consortium name="The Broad Institute Genome Sequencing Center for Infectious Disease"/>
            <person name="Wu L."/>
            <person name="Ma J."/>
        </authorList>
    </citation>
    <scope>NUCLEOTIDE SEQUENCE [LARGE SCALE GENOMIC DNA]</scope>
    <source>
        <strain evidence="20">CGMCC 4.1469</strain>
    </source>
</reference>
<gene>
    <name evidence="17" type="primary">murB</name>
    <name evidence="19" type="ORF">ACFP0N_38085</name>
</gene>
<comment type="catalytic activity">
    <reaction evidence="16 17">
        <text>UDP-N-acetyl-alpha-D-muramate + NADP(+) = UDP-N-acetyl-3-O-(1-carboxyvinyl)-alpha-D-glucosamine + NADPH + H(+)</text>
        <dbReference type="Rhea" id="RHEA:12248"/>
        <dbReference type="ChEBI" id="CHEBI:15378"/>
        <dbReference type="ChEBI" id="CHEBI:57783"/>
        <dbReference type="ChEBI" id="CHEBI:58349"/>
        <dbReference type="ChEBI" id="CHEBI:68483"/>
        <dbReference type="ChEBI" id="CHEBI:70757"/>
        <dbReference type="EC" id="1.3.1.98"/>
    </reaction>
</comment>
<evidence type="ECO:0000256" key="17">
    <source>
        <dbReference type="HAMAP-Rule" id="MF_00037"/>
    </source>
</evidence>
<evidence type="ECO:0000256" key="4">
    <source>
        <dbReference type="ARBA" id="ARBA00004752"/>
    </source>
</evidence>
<comment type="pathway">
    <text evidence="4 17">Cell wall biogenesis; peptidoglycan biosynthesis.</text>
</comment>
<name>A0ABW1F8M9_9ACTN</name>
<evidence type="ECO:0000256" key="7">
    <source>
        <dbReference type="ARBA" id="ARBA00022618"/>
    </source>
</evidence>
<dbReference type="PANTHER" id="PTHR21071:SF4">
    <property type="entry name" value="UDP-N-ACETYLENOLPYRUVOYLGLUCOSAMINE REDUCTASE"/>
    <property type="match status" value="1"/>
</dbReference>
<dbReference type="InterPro" id="IPR016167">
    <property type="entry name" value="FAD-bd_PCMH_sub1"/>
</dbReference>
<evidence type="ECO:0000256" key="15">
    <source>
        <dbReference type="ARBA" id="ARBA00023316"/>
    </source>
</evidence>
<evidence type="ECO:0000313" key="19">
    <source>
        <dbReference type="EMBL" id="MFC5890777.1"/>
    </source>
</evidence>
<evidence type="ECO:0000256" key="11">
    <source>
        <dbReference type="ARBA" id="ARBA00022960"/>
    </source>
</evidence>
<evidence type="ECO:0000256" key="6">
    <source>
        <dbReference type="ARBA" id="ARBA00022490"/>
    </source>
</evidence>
<protein>
    <recommendedName>
        <fullName evidence="17">UDP-N-acetylenolpyruvoylglucosamine reductase</fullName>
        <ecNumber evidence="17">1.3.1.98</ecNumber>
    </recommendedName>
    <alternativeName>
        <fullName evidence="17">UDP-N-acetylmuramate dehydrogenase</fullName>
    </alternativeName>
</protein>
<keyword evidence="10 17" id="KW-0521">NADP</keyword>
<dbReference type="InterPro" id="IPR016169">
    <property type="entry name" value="FAD-bd_PCMH_sub2"/>
</dbReference>